<gene>
    <name evidence="1" type="ORF">KR51_00019030</name>
</gene>
<dbReference type="Gene3D" id="1.20.910.10">
    <property type="entry name" value="Heme oxygenase-like"/>
    <property type="match status" value="1"/>
</dbReference>
<dbReference type="EMBL" id="ASSJ01000049">
    <property type="protein sequence ID" value="ERN41336.1"/>
    <property type="molecule type" value="Genomic_DNA"/>
</dbReference>
<reference evidence="1 2" key="1">
    <citation type="submission" date="2013-05" db="EMBL/GenBank/DDBJ databases">
        <title>Draft genome sequence of Rubidibacter lacunae KORDI 51-2.</title>
        <authorList>
            <person name="Choi D.H."/>
            <person name="Noh J.H."/>
            <person name="Kwon K.-K."/>
            <person name="Lee J.-H."/>
            <person name="Ryu J.-Y."/>
        </authorList>
    </citation>
    <scope>NUCLEOTIDE SEQUENCE [LARGE SCALE GENOMIC DNA]</scope>
    <source>
        <strain evidence="1 2">KORDI 51-2</strain>
    </source>
</reference>
<dbReference type="InParanoid" id="U5DI37"/>
<keyword evidence="2" id="KW-1185">Reference proteome</keyword>
<dbReference type="STRING" id="582515.KR51_00019030"/>
<dbReference type="Pfam" id="PF11251">
    <property type="entry name" value="DUF3050"/>
    <property type="match status" value="1"/>
</dbReference>
<evidence type="ECO:0000313" key="1">
    <source>
        <dbReference type="EMBL" id="ERN41336.1"/>
    </source>
</evidence>
<dbReference type="OrthoDB" id="9791270at2"/>
<organism evidence="1 2">
    <name type="scientific">Rubidibacter lacunae KORDI 51-2</name>
    <dbReference type="NCBI Taxonomy" id="582515"/>
    <lineage>
        <taxon>Bacteria</taxon>
        <taxon>Bacillati</taxon>
        <taxon>Cyanobacteriota</taxon>
        <taxon>Cyanophyceae</taxon>
        <taxon>Oscillatoriophycideae</taxon>
        <taxon>Chroococcales</taxon>
        <taxon>Aphanothecaceae</taxon>
        <taxon>Rubidibacter</taxon>
    </lineage>
</organism>
<dbReference type="InterPro" id="IPR024423">
    <property type="entry name" value="DUF3050"/>
</dbReference>
<proteinExistence type="predicted"/>
<evidence type="ECO:0000313" key="2">
    <source>
        <dbReference type="Proteomes" id="UP000016960"/>
    </source>
</evidence>
<dbReference type="RefSeq" id="WP_022606822.1">
    <property type="nucleotide sequence ID" value="NZ_ASSJ01000049.1"/>
</dbReference>
<name>U5DI37_9CHRO</name>
<comment type="caution">
    <text evidence="1">The sequence shown here is derived from an EMBL/GenBank/DDBJ whole genome shotgun (WGS) entry which is preliminary data.</text>
</comment>
<dbReference type="InterPro" id="IPR016084">
    <property type="entry name" value="Haem_Oase-like_multi-hlx"/>
</dbReference>
<dbReference type="Proteomes" id="UP000016960">
    <property type="component" value="Unassembled WGS sequence"/>
</dbReference>
<dbReference type="AlphaFoldDB" id="U5DI37"/>
<accession>U5DI37</accession>
<sequence>MEPSQSYLQTGEAIADAFSSLVLLDHHRVFSSLTTPERVARFVETHCLAVWDFARLARALQQQLACGQQLVALMLFDRMACGCSNLLLNSYWEVATELGADLDPLRASLAGRSDRLPKHLREFVVGSQQLAESKDIPTLAAAFFLGSENGAGILRDWLRYLHPPQPAARLTTLGAIADLEQLRRERALEMVRGLCPDERQAAAVAIAVQTRRRRMWDATLQRMTPNPLAA</sequence>
<protein>
    <submittedName>
        <fullName evidence="1">Uncharacterized protein</fullName>
    </submittedName>
</protein>